<organism evidence="1 2">
    <name type="scientific">Oleiharenicola lentus</name>
    <dbReference type="NCBI Taxonomy" id="2508720"/>
    <lineage>
        <taxon>Bacteria</taxon>
        <taxon>Pseudomonadati</taxon>
        <taxon>Verrucomicrobiota</taxon>
        <taxon>Opitutia</taxon>
        <taxon>Opitutales</taxon>
        <taxon>Opitutaceae</taxon>
        <taxon>Oleiharenicola</taxon>
    </lineage>
</organism>
<dbReference type="EMBL" id="SDHX01000001">
    <property type="protein sequence ID" value="RXK54806.1"/>
    <property type="molecule type" value="Genomic_DNA"/>
</dbReference>
<dbReference type="Proteomes" id="UP000290218">
    <property type="component" value="Unassembled WGS sequence"/>
</dbReference>
<accession>A0A4Q1C7L1</accession>
<protein>
    <recommendedName>
        <fullName evidence="3">DUF4287 domain-containing protein</fullName>
    </recommendedName>
</protein>
<dbReference type="RefSeq" id="WP_129046169.1">
    <property type="nucleotide sequence ID" value="NZ_SDHX01000001.1"/>
</dbReference>
<evidence type="ECO:0000313" key="1">
    <source>
        <dbReference type="EMBL" id="RXK54806.1"/>
    </source>
</evidence>
<dbReference type="Gene3D" id="3.30.530.20">
    <property type="match status" value="2"/>
</dbReference>
<sequence>MKRAADQYGGISSVAVKKATGRTWAEWFAVLDKAGAAKLPHKEIALRLQRTHRLADWWGQMVTVGYEQARGLRLKHQKTDGFEISVARTIAAPVDRAFAAWREAAQREQWLPRTPLTVRKATPHKSIRILWADETLLSVNFWPKGPLKCQVVPQHGKLPSPEVAEKMKAYWAEKLDALGAYLEK</sequence>
<evidence type="ECO:0008006" key="3">
    <source>
        <dbReference type="Google" id="ProtNLM"/>
    </source>
</evidence>
<keyword evidence="2" id="KW-1185">Reference proteome</keyword>
<gene>
    <name evidence="1" type="ORF">ESB00_02595</name>
</gene>
<evidence type="ECO:0000313" key="2">
    <source>
        <dbReference type="Proteomes" id="UP000290218"/>
    </source>
</evidence>
<dbReference type="InterPro" id="IPR023393">
    <property type="entry name" value="START-like_dom_sf"/>
</dbReference>
<name>A0A4Q1C7L1_9BACT</name>
<reference evidence="1 2" key="1">
    <citation type="submission" date="2019-01" db="EMBL/GenBank/DDBJ databases">
        <title>Lacunisphaera sp. strain TWA-58.</title>
        <authorList>
            <person name="Chen W.-M."/>
        </authorList>
    </citation>
    <scope>NUCLEOTIDE SEQUENCE [LARGE SCALE GENOMIC DNA]</scope>
    <source>
        <strain evidence="1 2">TWA-58</strain>
    </source>
</reference>
<dbReference type="SUPFAM" id="SSF55961">
    <property type="entry name" value="Bet v1-like"/>
    <property type="match status" value="1"/>
</dbReference>
<comment type="caution">
    <text evidence="1">The sequence shown here is derived from an EMBL/GenBank/DDBJ whole genome shotgun (WGS) entry which is preliminary data.</text>
</comment>
<proteinExistence type="predicted"/>
<dbReference type="OrthoDB" id="384974at2"/>
<dbReference type="AlphaFoldDB" id="A0A4Q1C7L1"/>